<dbReference type="OrthoDB" id="8481382at2"/>
<sequence>MIDATSSALGASPAESTGRNGNSFVVETKEKKASFEPMVEQFLKWARMTPAERLRAQYLKDNGLTEESLAALPPEKQKAIEQEIKDLIEDKLQVGDDTKEELERMEQARFGKQALDNLLAMQSMQLANQAADSD</sequence>
<name>A0A501PBK8_9PROT</name>
<dbReference type="EMBL" id="VFIY01000018">
    <property type="protein sequence ID" value="TPD57366.1"/>
    <property type="molecule type" value="Genomic_DNA"/>
</dbReference>
<evidence type="ECO:0000256" key="1">
    <source>
        <dbReference type="SAM" id="MobiDB-lite"/>
    </source>
</evidence>
<accession>A0A501PBK8</accession>
<evidence type="ECO:0000313" key="3">
    <source>
        <dbReference type="Proteomes" id="UP000319148"/>
    </source>
</evidence>
<feature type="region of interest" description="Disordered" evidence="1">
    <location>
        <begin position="1"/>
        <end position="25"/>
    </location>
</feature>
<dbReference type="Proteomes" id="UP000319148">
    <property type="component" value="Unassembled WGS sequence"/>
</dbReference>
<dbReference type="AlphaFoldDB" id="A0A501PBK8"/>
<keyword evidence="3" id="KW-1185">Reference proteome</keyword>
<gene>
    <name evidence="2" type="ORF">FIV46_14670</name>
</gene>
<dbReference type="RefSeq" id="WP_139941681.1">
    <property type="nucleotide sequence ID" value="NZ_JBHSYP010000005.1"/>
</dbReference>
<evidence type="ECO:0000313" key="2">
    <source>
        <dbReference type="EMBL" id="TPD57366.1"/>
    </source>
</evidence>
<organism evidence="2 3">
    <name type="scientific">Emcibacter nanhaiensis</name>
    <dbReference type="NCBI Taxonomy" id="1505037"/>
    <lineage>
        <taxon>Bacteria</taxon>
        <taxon>Pseudomonadati</taxon>
        <taxon>Pseudomonadota</taxon>
        <taxon>Alphaproteobacteria</taxon>
        <taxon>Emcibacterales</taxon>
        <taxon>Emcibacteraceae</taxon>
        <taxon>Emcibacter</taxon>
    </lineage>
</organism>
<protein>
    <submittedName>
        <fullName evidence="2">Uncharacterized protein</fullName>
    </submittedName>
</protein>
<proteinExistence type="predicted"/>
<comment type="caution">
    <text evidence="2">The sequence shown here is derived from an EMBL/GenBank/DDBJ whole genome shotgun (WGS) entry which is preliminary data.</text>
</comment>
<reference evidence="3" key="1">
    <citation type="submission" date="2019-06" db="EMBL/GenBank/DDBJ databases">
        <title>The complete genome of Emcibacter congregatus ZYLT.</title>
        <authorList>
            <person name="Zhao Z."/>
        </authorList>
    </citation>
    <scope>NUCLEOTIDE SEQUENCE [LARGE SCALE GENOMIC DNA]</scope>
    <source>
        <strain evidence="3">MCCC 1A06723</strain>
    </source>
</reference>